<evidence type="ECO:0000313" key="3">
    <source>
        <dbReference type="Proteomes" id="UP001153069"/>
    </source>
</evidence>
<feature type="chain" id="PRO_5040350746" evidence="1">
    <location>
        <begin position="18"/>
        <end position="113"/>
    </location>
</feature>
<evidence type="ECO:0000313" key="2">
    <source>
        <dbReference type="EMBL" id="CAB9523701.1"/>
    </source>
</evidence>
<feature type="signal peptide" evidence="1">
    <location>
        <begin position="1"/>
        <end position="17"/>
    </location>
</feature>
<protein>
    <submittedName>
        <fullName evidence="2">Uncharacterized protein</fullName>
    </submittedName>
</protein>
<gene>
    <name evidence="2" type="ORF">SEMRO_1446_G273450.1</name>
</gene>
<name>A0A9N8EM17_9STRA</name>
<comment type="caution">
    <text evidence="2">The sequence shown here is derived from an EMBL/GenBank/DDBJ whole genome shotgun (WGS) entry which is preliminary data.</text>
</comment>
<dbReference type="Proteomes" id="UP001153069">
    <property type="component" value="Unassembled WGS sequence"/>
</dbReference>
<evidence type="ECO:0000256" key="1">
    <source>
        <dbReference type="SAM" id="SignalP"/>
    </source>
</evidence>
<proteinExistence type="predicted"/>
<dbReference type="EMBL" id="CAICTM010001444">
    <property type="protein sequence ID" value="CAB9523701.1"/>
    <property type="molecule type" value="Genomic_DNA"/>
</dbReference>
<keyword evidence="3" id="KW-1185">Reference proteome</keyword>
<reference evidence="2" key="1">
    <citation type="submission" date="2020-06" db="EMBL/GenBank/DDBJ databases">
        <authorList>
            <consortium name="Plant Systems Biology data submission"/>
        </authorList>
    </citation>
    <scope>NUCLEOTIDE SEQUENCE</scope>
    <source>
        <strain evidence="2">D6</strain>
    </source>
</reference>
<dbReference type="AlphaFoldDB" id="A0A9N8EM17"/>
<organism evidence="2 3">
    <name type="scientific">Seminavis robusta</name>
    <dbReference type="NCBI Taxonomy" id="568900"/>
    <lineage>
        <taxon>Eukaryota</taxon>
        <taxon>Sar</taxon>
        <taxon>Stramenopiles</taxon>
        <taxon>Ochrophyta</taxon>
        <taxon>Bacillariophyta</taxon>
        <taxon>Bacillariophyceae</taxon>
        <taxon>Bacillariophycidae</taxon>
        <taxon>Naviculales</taxon>
        <taxon>Naviculaceae</taxon>
        <taxon>Seminavis</taxon>
    </lineage>
</organism>
<keyword evidence="1" id="KW-0732">Signal</keyword>
<accession>A0A9N8EM17</accession>
<sequence length="113" mass="12770">MMRSLLFLCLFLVAASAFAPSSITPSRTTSTTSLNGLFDGFINSMEAGYKGDDSAFKKQKAADQAKRDAKKAEFEERRSQGFRLLSDVKEKTFAQPKYEQEEKPKEKKLWGLF</sequence>